<keyword evidence="3" id="KW-0804">Transcription</keyword>
<comment type="caution">
    <text evidence="5">The sequence shown here is derived from an EMBL/GenBank/DDBJ whole genome shotgun (WGS) entry which is preliminary data.</text>
</comment>
<dbReference type="PANTHER" id="PTHR44688">
    <property type="entry name" value="DNA-BINDING TRANSCRIPTIONAL ACTIVATOR DEVR_DOSR"/>
    <property type="match status" value="1"/>
</dbReference>
<dbReference type="PANTHER" id="PTHR44688:SF16">
    <property type="entry name" value="DNA-BINDING TRANSCRIPTIONAL ACTIVATOR DEVR_DOSR"/>
    <property type="match status" value="1"/>
</dbReference>
<organism evidence="5 6">
    <name type="scientific">Sphingobacterium bambusae</name>
    <dbReference type="NCBI Taxonomy" id="662858"/>
    <lineage>
        <taxon>Bacteria</taxon>
        <taxon>Pseudomonadati</taxon>
        <taxon>Bacteroidota</taxon>
        <taxon>Sphingobacteriia</taxon>
        <taxon>Sphingobacteriales</taxon>
        <taxon>Sphingobacteriaceae</taxon>
        <taxon>Sphingobacterium</taxon>
    </lineage>
</organism>
<evidence type="ECO:0000259" key="4">
    <source>
        <dbReference type="PROSITE" id="PS50043"/>
    </source>
</evidence>
<keyword evidence="2" id="KW-0238">DNA-binding</keyword>
<evidence type="ECO:0000313" key="5">
    <source>
        <dbReference type="EMBL" id="MFD2966764.1"/>
    </source>
</evidence>
<gene>
    <name evidence="5" type="ORF">ACFS7Y_05175</name>
</gene>
<evidence type="ECO:0000256" key="1">
    <source>
        <dbReference type="ARBA" id="ARBA00023015"/>
    </source>
</evidence>
<dbReference type="Pfam" id="PF00196">
    <property type="entry name" value="GerE"/>
    <property type="match status" value="1"/>
</dbReference>
<dbReference type="PROSITE" id="PS50043">
    <property type="entry name" value="HTH_LUXR_2"/>
    <property type="match status" value="1"/>
</dbReference>
<keyword evidence="1" id="KW-0805">Transcription regulation</keyword>
<evidence type="ECO:0000256" key="2">
    <source>
        <dbReference type="ARBA" id="ARBA00023125"/>
    </source>
</evidence>
<evidence type="ECO:0000256" key="3">
    <source>
        <dbReference type="ARBA" id="ARBA00023163"/>
    </source>
</evidence>
<dbReference type="CDD" id="cd06170">
    <property type="entry name" value="LuxR_C_like"/>
    <property type="match status" value="1"/>
</dbReference>
<dbReference type="SUPFAM" id="SSF46894">
    <property type="entry name" value="C-terminal effector domain of the bipartite response regulators"/>
    <property type="match status" value="1"/>
</dbReference>
<dbReference type="InterPro" id="IPR000792">
    <property type="entry name" value="Tscrpt_reg_LuxR_C"/>
</dbReference>
<dbReference type="InterPro" id="IPR036388">
    <property type="entry name" value="WH-like_DNA-bd_sf"/>
</dbReference>
<sequence>MGKKDHLLADLWNTYPEVISSQPYFPADFHIGHYISEVVATGSFYSYVIQLADYSLHFVDPAARTLHPLQSLPTQLADITSLIHPDDLGFVLAAEKAGLEKIRSLGFEHSLQLKCAYCFRMQVHDGSYHLFHHQALHLSKDEEGRVSFSLNIHTDIQHITAVNNKIVLISGIEGRNDYWQIDLSEKHKAPMPLLSRREMEVLGLLAQGYSSKQIGQRLFISELTVRVHRKNLLKKTNSSKSGNLVKKCYELGLL</sequence>
<dbReference type="Gene3D" id="1.10.10.10">
    <property type="entry name" value="Winged helix-like DNA-binding domain superfamily/Winged helix DNA-binding domain"/>
    <property type="match status" value="1"/>
</dbReference>
<name>A0ABW6BFD4_9SPHI</name>
<dbReference type="EMBL" id="JBHUPB010000004">
    <property type="protein sequence ID" value="MFD2966764.1"/>
    <property type="molecule type" value="Genomic_DNA"/>
</dbReference>
<evidence type="ECO:0000313" key="6">
    <source>
        <dbReference type="Proteomes" id="UP001597525"/>
    </source>
</evidence>
<dbReference type="InterPro" id="IPR016032">
    <property type="entry name" value="Sig_transdc_resp-reg_C-effctor"/>
</dbReference>
<protein>
    <submittedName>
        <fullName evidence="5">LuxR C-terminal-related transcriptional regulator</fullName>
    </submittedName>
</protein>
<dbReference type="PRINTS" id="PR00038">
    <property type="entry name" value="HTHLUXR"/>
</dbReference>
<dbReference type="RefSeq" id="WP_320182465.1">
    <property type="nucleotide sequence ID" value="NZ_CP138332.1"/>
</dbReference>
<dbReference type="SMART" id="SM00421">
    <property type="entry name" value="HTH_LUXR"/>
    <property type="match status" value="1"/>
</dbReference>
<feature type="domain" description="HTH luxR-type" evidence="4">
    <location>
        <begin position="187"/>
        <end position="252"/>
    </location>
</feature>
<proteinExistence type="predicted"/>
<accession>A0ABW6BFD4</accession>
<dbReference type="Proteomes" id="UP001597525">
    <property type="component" value="Unassembled WGS sequence"/>
</dbReference>
<dbReference type="PROSITE" id="PS00622">
    <property type="entry name" value="HTH_LUXR_1"/>
    <property type="match status" value="1"/>
</dbReference>
<keyword evidence="6" id="KW-1185">Reference proteome</keyword>
<dbReference type="Gene3D" id="3.30.450.20">
    <property type="entry name" value="PAS domain"/>
    <property type="match status" value="1"/>
</dbReference>
<reference evidence="6" key="1">
    <citation type="journal article" date="2019" name="Int. J. Syst. Evol. Microbiol.">
        <title>The Global Catalogue of Microorganisms (GCM) 10K type strain sequencing project: providing services to taxonomists for standard genome sequencing and annotation.</title>
        <authorList>
            <consortium name="The Broad Institute Genomics Platform"/>
            <consortium name="The Broad Institute Genome Sequencing Center for Infectious Disease"/>
            <person name="Wu L."/>
            <person name="Ma J."/>
        </authorList>
    </citation>
    <scope>NUCLEOTIDE SEQUENCE [LARGE SCALE GENOMIC DNA]</scope>
    <source>
        <strain evidence="6">KCTC 22814</strain>
    </source>
</reference>